<dbReference type="EMBL" id="LR797154">
    <property type="protein sequence ID" value="CAB4190484.1"/>
    <property type="molecule type" value="Genomic_DNA"/>
</dbReference>
<evidence type="ECO:0000313" key="7">
    <source>
        <dbReference type="EMBL" id="CAB4210563.1"/>
    </source>
</evidence>
<name>A0A6J5QK97_9CAUD</name>
<dbReference type="EMBL" id="LR797241">
    <property type="protein sequence ID" value="CAB4195585.1"/>
    <property type="molecule type" value="Genomic_DNA"/>
</dbReference>
<dbReference type="EMBL" id="LR796628">
    <property type="protein sequence ID" value="CAB4155382.1"/>
    <property type="molecule type" value="Genomic_DNA"/>
</dbReference>
<evidence type="ECO:0000313" key="3">
    <source>
        <dbReference type="EMBL" id="CAB4169543.1"/>
    </source>
</evidence>
<evidence type="ECO:0000313" key="6">
    <source>
        <dbReference type="EMBL" id="CAB4195585.1"/>
    </source>
</evidence>
<evidence type="ECO:0000313" key="5">
    <source>
        <dbReference type="EMBL" id="CAB4190484.1"/>
    </source>
</evidence>
<organism evidence="4">
    <name type="scientific">uncultured Caudovirales phage</name>
    <dbReference type="NCBI Taxonomy" id="2100421"/>
    <lineage>
        <taxon>Viruses</taxon>
        <taxon>Duplodnaviria</taxon>
        <taxon>Heunggongvirae</taxon>
        <taxon>Uroviricota</taxon>
        <taxon>Caudoviricetes</taxon>
        <taxon>Peduoviridae</taxon>
        <taxon>Maltschvirus</taxon>
        <taxon>Maltschvirus maltsch</taxon>
    </lineage>
</organism>
<protein>
    <submittedName>
        <fullName evidence="4">Uncharacterized protein</fullName>
    </submittedName>
</protein>
<dbReference type="EMBL" id="LR797015">
    <property type="protein sequence ID" value="CAB4181871.1"/>
    <property type="molecule type" value="Genomic_DNA"/>
</dbReference>
<accession>A0A6J5QK97</accession>
<evidence type="ECO:0000256" key="1">
    <source>
        <dbReference type="SAM" id="MobiDB-lite"/>
    </source>
</evidence>
<dbReference type="EMBL" id="LR796846">
    <property type="protein sequence ID" value="CAB4169543.1"/>
    <property type="molecule type" value="Genomic_DNA"/>
</dbReference>
<dbReference type="EMBL" id="LR797365">
    <property type="protein sequence ID" value="CAB4210563.1"/>
    <property type="molecule type" value="Genomic_DNA"/>
</dbReference>
<evidence type="ECO:0000313" key="4">
    <source>
        <dbReference type="EMBL" id="CAB4181871.1"/>
    </source>
</evidence>
<feature type="region of interest" description="Disordered" evidence="1">
    <location>
        <begin position="34"/>
        <end position="90"/>
    </location>
</feature>
<dbReference type="EMBL" id="LR798365">
    <property type="protein sequence ID" value="CAB5226803.1"/>
    <property type="molecule type" value="Genomic_DNA"/>
</dbReference>
<reference evidence="4" key="1">
    <citation type="submission" date="2020-05" db="EMBL/GenBank/DDBJ databases">
        <authorList>
            <person name="Chiriac C."/>
            <person name="Salcher M."/>
            <person name="Ghai R."/>
            <person name="Kavagutti S V."/>
        </authorList>
    </citation>
    <scope>NUCLEOTIDE SEQUENCE</scope>
</reference>
<evidence type="ECO:0000313" key="2">
    <source>
        <dbReference type="EMBL" id="CAB4155382.1"/>
    </source>
</evidence>
<evidence type="ECO:0000313" key="8">
    <source>
        <dbReference type="EMBL" id="CAB5226803.1"/>
    </source>
</evidence>
<proteinExistence type="predicted"/>
<sequence>MPKILERLVSQLEAKGMSKSKAFAVATSSLQKAGDLKPGSQQLTQKGEVRQKMGAAGRAKDRAATKSGKHGTAEYKYNQLTNRARLKKAK</sequence>
<gene>
    <name evidence="4" type="ORF">UFOVP1064_72</name>
    <name evidence="5" type="ORF">UFOVP1197_65</name>
    <name evidence="6" type="ORF">UFOVP1294_25</name>
    <name evidence="7" type="ORF">UFOVP1412_28</name>
    <name evidence="8" type="ORF">UFOVP1515_43</name>
    <name evidence="2" type="ORF">UFOVP659_3</name>
    <name evidence="3" type="ORF">UFOVP885_56</name>
</gene>